<keyword evidence="2" id="KW-1185">Reference proteome</keyword>
<evidence type="ECO:0000313" key="2">
    <source>
        <dbReference type="Proteomes" id="UP001143856"/>
    </source>
</evidence>
<reference evidence="1" key="1">
    <citation type="submission" date="2022-10" db="EMBL/GenBank/DDBJ databases">
        <title>Genome Sequence of Xylaria curta.</title>
        <authorList>
            <person name="Buettner E."/>
        </authorList>
    </citation>
    <scope>NUCLEOTIDE SEQUENCE</scope>
    <source>
        <strain evidence="1">Babe10</strain>
    </source>
</reference>
<comment type="caution">
    <text evidence="1">The sequence shown here is derived from an EMBL/GenBank/DDBJ whole genome shotgun (WGS) entry which is preliminary data.</text>
</comment>
<evidence type="ECO:0000313" key="1">
    <source>
        <dbReference type="EMBL" id="KAJ2991223.1"/>
    </source>
</evidence>
<name>A0ACC1PG57_9PEZI</name>
<sequence>MIGGGWCAFAAVIADLPDDAWADSHPEYTPLNVPTADYEANTVPQGSEPEPSQAQIRSHHRTFSEESVDPITDHPTITYTHPPKGKKVVRAANFGLATLADSDELAGGDALPGLSSHFARLNVGGDTTTGMTGSPSNEKPASGSKGGASKGMEKTLVNKSTQDLGSPGWIPAIEAVNQEEWTIWDPEKKKNREVFQDSDGYWYFEKKDGSKVNRIAIVTKEIFLNLPESIYDVQFQCLDGWFNTSFHTVPSWTSMSVKYGLIPDLNETCHQSPIFTLLSPVSLSSLPKPSLSPSTNRQRLGQLHLTIGRSVGEGHRVPHNGPSSEGEERMHNLVASIVAAMKHVSVVKYMETHTFIELGAPREYILDNQFSFEFHVRCSQATASYTATKRFKQKPEVTKLLSLIADDR</sequence>
<gene>
    <name evidence="1" type="ORF">NUW58_g2593</name>
</gene>
<dbReference type="Proteomes" id="UP001143856">
    <property type="component" value="Unassembled WGS sequence"/>
</dbReference>
<protein>
    <submittedName>
        <fullName evidence="1">Uncharacterized protein</fullName>
    </submittedName>
</protein>
<proteinExistence type="predicted"/>
<dbReference type="EMBL" id="JAPDGR010000346">
    <property type="protein sequence ID" value="KAJ2991223.1"/>
    <property type="molecule type" value="Genomic_DNA"/>
</dbReference>
<organism evidence="1 2">
    <name type="scientific">Xylaria curta</name>
    <dbReference type="NCBI Taxonomy" id="42375"/>
    <lineage>
        <taxon>Eukaryota</taxon>
        <taxon>Fungi</taxon>
        <taxon>Dikarya</taxon>
        <taxon>Ascomycota</taxon>
        <taxon>Pezizomycotina</taxon>
        <taxon>Sordariomycetes</taxon>
        <taxon>Xylariomycetidae</taxon>
        <taxon>Xylariales</taxon>
        <taxon>Xylariaceae</taxon>
        <taxon>Xylaria</taxon>
    </lineage>
</organism>
<accession>A0ACC1PG57</accession>